<sequence length="119" mass="14129">MKYQGIEKRKARKRPTDVQGLKDFYSAYYKQSLSNVLAQDCSEMQDPEILKTVQNLNDDQSEQFWNHLQSIVIPEKTVKDLKYYFSLRYQVVMYSECLNYSGGPSKCFFELGRRMKFII</sequence>
<proteinExistence type="predicted"/>
<dbReference type="AlphaFoldDB" id="A0AA86RMC6"/>
<reference evidence="1" key="1">
    <citation type="submission" date="2023-06" db="EMBL/GenBank/DDBJ databases">
        <authorList>
            <person name="Kurt Z."/>
        </authorList>
    </citation>
    <scope>NUCLEOTIDE SEQUENCE</scope>
</reference>
<dbReference type="EMBL" id="CAXDID020000043">
    <property type="protein sequence ID" value="CAL6001080.1"/>
    <property type="molecule type" value="Genomic_DNA"/>
</dbReference>
<protein>
    <submittedName>
        <fullName evidence="2">Hypothetical_protein</fullName>
    </submittedName>
</protein>
<evidence type="ECO:0000313" key="2">
    <source>
        <dbReference type="EMBL" id="CAL6001080.1"/>
    </source>
</evidence>
<reference evidence="2 3" key="2">
    <citation type="submission" date="2024-07" db="EMBL/GenBank/DDBJ databases">
        <authorList>
            <person name="Akdeniz Z."/>
        </authorList>
    </citation>
    <scope>NUCLEOTIDE SEQUENCE [LARGE SCALE GENOMIC DNA]</scope>
</reference>
<organism evidence="1">
    <name type="scientific">Hexamita inflata</name>
    <dbReference type="NCBI Taxonomy" id="28002"/>
    <lineage>
        <taxon>Eukaryota</taxon>
        <taxon>Metamonada</taxon>
        <taxon>Diplomonadida</taxon>
        <taxon>Hexamitidae</taxon>
        <taxon>Hexamitinae</taxon>
        <taxon>Hexamita</taxon>
    </lineage>
</organism>
<accession>A0AA86RMC6</accession>
<comment type="caution">
    <text evidence="1">The sequence shown here is derived from an EMBL/GenBank/DDBJ whole genome shotgun (WGS) entry which is preliminary data.</text>
</comment>
<evidence type="ECO:0000313" key="3">
    <source>
        <dbReference type="Proteomes" id="UP001642409"/>
    </source>
</evidence>
<name>A0AA86RMC6_9EUKA</name>
<dbReference type="EMBL" id="CATOUU010001173">
    <property type="protein sequence ID" value="CAI9976218.1"/>
    <property type="molecule type" value="Genomic_DNA"/>
</dbReference>
<dbReference type="Proteomes" id="UP001642409">
    <property type="component" value="Unassembled WGS sequence"/>
</dbReference>
<gene>
    <name evidence="2" type="ORF">HINF_LOCUS17198</name>
    <name evidence="1" type="ORF">HINF_LOCUS63863</name>
</gene>
<evidence type="ECO:0000313" key="1">
    <source>
        <dbReference type="EMBL" id="CAI9976218.1"/>
    </source>
</evidence>
<keyword evidence="3" id="KW-1185">Reference proteome</keyword>